<dbReference type="SUPFAM" id="SSF56219">
    <property type="entry name" value="DNase I-like"/>
    <property type="match status" value="1"/>
</dbReference>
<dbReference type="Proteomes" id="UP000760480">
    <property type="component" value="Unassembled WGS sequence"/>
</dbReference>
<evidence type="ECO:0000313" key="2">
    <source>
        <dbReference type="EMBL" id="NMQ18972.1"/>
    </source>
</evidence>
<dbReference type="InterPro" id="IPR036691">
    <property type="entry name" value="Endo/exonu/phosph_ase_sf"/>
</dbReference>
<dbReference type="RefSeq" id="WP_169248236.1">
    <property type="nucleotide sequence ID" value="NZ_SPMZ01000018.1"/>
</dbReference>
<dbReference type="Pfam" id="PF03372">
    <property type="entry name" value="Exo_endo_phos"/>
    <property type="match status" value="1"/>
</dbReference>
<organism evidence="2 3">
    <name type="scientific">Candidatus Competibacter phosphatis</name>
    <dbReference type="NCBI Taxonomy" id="221280"/>
    <lineage>
        <taxon>Bacteria</taxon>
        <taxon>Pseudomonadati</taxon>
        <taxon>Pseudomonadota</taxon>
        <taxon>Gammaproteobacteria</taxon>
        <taxon>Candidatus Competibacteraceae</taxon>
        <taxon>Candidatus Competibacter</taxon>
    </lineage>
</organism>
<feature type="domain" description="Endonuclease/exonuclease/phosphatase" evidence="1">
    <location>
        <begin position="5"/>
        <end position="302"/>
    </location>
</feature>
<keyword evidence="3" id="KW-1185">Reference proteome</keyword>
<protein>
    <recommendedName>
        <fullName evidence="1">Endonuclease/exonuclease/phosphatase domain-containing protein</fullName>
    </recommendedName>
</protein>
<reference evidence="2 3" key="1">
    <citation type="submission" date="2019-03" db="EMBL/GenBank/DDBJ databases">
        <title>Metabolic reconstructions from genomes of highly enriched 'Candidatus Accumulibacter' and 'Candidatus Competibacter' bioreactor populations.</title>
        <authorList>
            <person name="Annavajhala M.K."/>
            <person name="Welles L."/>
            <person name="Abbas B."/>
            <person name="Sorokin D."/>
            <person name="Park H."/>
            <person name="Van Loosdrecht M."/>
            <person name="Chandran K."/>
        </authorList>
    </citation>
    <scope>NUCLEOTIDE SEQUENCE [LARGE SCALE GENOMIC DNA]</scope>
    <source>
        <strain evidence="2 3">SBR_G</strain>
    </source>
</reference>
<dbReference type="EMBL" id="SPMZ01000018">
    <property type="protein sequence ID" value="NMQ18972.1"/>
    <property type="molecule type" value="Genomic_DNA"/>
</dbReference>
<sequence>MLSIATFNLCNLGADAPPARLAKLGAIAARDLGGPDILAVQEIMAETPPMPDGQVPADLAYQALSAAVVDAGGPRYEFREVPPLLHRDGGMAGANIRVGLLFDPLRVGFPDRGRAGPEDSTGIRLNGGRPSLTLNPGRIAPLHPAFAGDGPHHWAPSRKTLAAEFELRGQRLFVIVCHFKSMRSLTRREEDYAKKQRHAQAEIVYYFAADLLACDPRAAIVVLGDLNDVPGSKTLKILKGDLFHNLLEDLPRGQGYTRRHGGRPQALDHILVSPALRLGAAAHIPHVNSDAGPGKPEPASDHDPVLARLPVCVNLDA</sequence>
<evidence type="ECO:0000313" key="3">
    <source>
        <dbReference type="Proteomes" id="UP000760480"/>
    </source>
</evidence>
<proteinExistence type="predicted"/>
<dbReference type="PANTHER" id="PTHR42834">
    <property type="entry name" value="ENDONUCLEASE/EXONUCLEASE/PHOSPHATASE FAMILY PROTEIN (AFU_ORTHOLOGUE AFUA_3G09210)"/>
    <property type="match status" value="1"/>
</dbReference>
<evidence type="ECO:0000259" key="1">
    <source>
        <dbReference type="Pfam" id="PF03372"/>
    </source>
</evidence>
<dbReference type="PANTHER" id="PTHR42834:SF1">
    <property type="entry name" value="ENDONUCLEASE_EXONUCLEASE_PHOSPHATASE FAMILY PROTEIN (AFU_ORTHOLOGUE AFUA_3G09210)"/>
    <property type="match status" value="1"/>
</dbReference>
<comment type="caution">
    <text evidence="2">The sequence shown here is derived from an EMBL/GenBank/DDBJ whole genome shotgun (WGS) entry which is preliminary data.</text>
</comment>
<accession>A0ABX1THW6</accession>
<dbReference type="Gene3D" id="3.60.10.10">
    <property type="entry name" value="Endonuclease/exonuclease/phosphatase"/>
    <property type="match status" value="1"/>
</dbReference>
<gene>
    <name evidence="2" type="ORF">E4P82_06980</name>
</gene>
<dbReference type="InterPro" id="IPR005135">
    <property type="entry name" value="Endo/exonuclease/phosphatase"/>
</dbReference>
<name>A0ABX1THW6_9GAMM</name>